<dbReference type="Proteomes" id="UP000187283">
    <property type="component" value="Unassembled WGS sequence"/>
</dbReference>
<dbReference type="SUPFAM" id="SSF46689">
    <property type="entry name" value="Homeodomain-like"/>
    <property type="match status" value="1"/>
</dbReference>
<name>A0A1R1YAV5_9FUNG</name>
<keyword evidence="2" id="KW-1185">Reference proteome</keyword>
<organism evidence="1 2">
    <name type="scientific">Smittium culicis</name>
    <dbReference type="NCBI Taxonomy" id="133412"/>
    <lineage>
        <taxon>Eukaryota</taxon>
        <taxon>Fungi</taxon>
        <taxon>Fungi incertae sedis</taxon>
        <taxon>Zoopagomycota</taxon>
        <taxon>Kickxellomycotina</taxon>
        <taxon>Harpellomycetes</taxon>
        <taxon>Harpellales</taxon>
        <taxon>Legeriomycetaceae</taxon>
        <taxon>Smittium</taxon>
    </lineage>
</organism>
<protein>
    <recommendedName>
        <fullName evidence="3">Transposase Tc1-like domain-containing protein</fullName>
    </recommendedName>
</protein>
<evidence type="ECO:0008006" key="3">
    <source>
        <dbReference type="Google" id="ProtNLM"/>
    </source>
</evidence>
<dbReference type="EMBL" id="LSSN01000434">
    <property type="protein sequence ID" value="OMJ23990.1"/>
    <property type="molecule type" value="Genomic_DNA"/>
</dbReference>
<accession>A0A1R1YAV5</accession>
<comment type="caution">
    <text evidence="1">The sequence shown here is derived from an EMBL/GenBank/DDBJ whole genome shotgun (WGS) entry which is preliminary data.</text>
</comment>
<dbReference type="AlphaFoldDB" id="A0A1R1YAV5"/>
<evidence type="ECO:0000313" key="2">
    <source>
        <dbReference type="Proteomes" id="UP000187283"/>
    </source>
</evidence>
<reference evidence="1 2" key="1">
    <citation type="submission" date="2017-01" db="EMBL/GenBank/DDBJ databases">
        <authorList>
            <person name="Mah S.A."/>
            <person name="Swanson W.J."/>
            <person name="Moy G.W."/>
            <person name="Vacquier V.D."/>
        </authorList>
    </citation>
    <scope>NUCLEOTIDE SEQUENCE [LARGE SCALE GENOMIC DNA]</scope>
    <source>
        <strain evidence="1 2">GSMNP</strain>
    </source>
</reference>
<dbReference type="OrthoDB" id="2194526at2759"/>
<proteinExistence type="predicted"/>
<gene>
    <name evidence="1" type="ORF">AYI70_g1889</name>
</gene>
<dbReference type="InterPro" id="IPR009057">
    <property type="entry name" value="Homeodomain-like_sf"/>
</dbReference>
<evidence type="ECO:0000313" key="1">
    <source>
        <dbReference type="EMBL" id="OMJ23990.1"/>
    </source>
</evidence>
<sequence length="99" mass="11811">MYKIIKAYQSESRIAPMPKGGAVNLKVNIGIESYMLRLLDEYRTLRLTDIKEMVKKEFDIELSISTVHRCCIRFFYNLKRIRILPIRRNDDENLNSRED</sequence>